<feature type="transmembrane region" description="Helical" evidence="2">
    <location>
        <begin position="431"/>
        <end position="451"/>
    </location>
</feature>
<evidence type="ECO:0000259" key="3">
    <source>
        <dbReference type="Pfam" id="PF13962"/>
    </source>
</evidence>
<gene>
    <name evidence="4" type="ORF">QVD17_27560</name>
</gene>
<feature type="repeat" description="ANK" evidence="1">
    <location>
        <begin position="221"/>
        <end position="242"/>
    </location>
</feature>
<dbReference type="PANTHER" id="PTHR24177:SF475">
    <property type="entry name" value="ANKYRIN REPEAT-CONTAINING DOMAIN, PGG DOMAIN PROTEIN-RELATED"/>
    <property type="match status" value="1"/>
</dbReference>
<evidence type="ECO:0000313" key="4">
    <source>
        <dbReference type="EMBL" id="KAK1418416.1"/>
    </source>
</evidence>
<dbReference type="SMART" id="SM00248">
    <property type="entry name" value="ANK"/>
    <property type="match status" value="4"/>
</dbReference>
<comment type="caution">
    <text evidence="4">The sequence shown here is derived from an EMBL/GenBank/DDBJ whole genome shotgun (WGS) entry which is preliminary data.</text>
</comment>
<keyword evidence="2" id="KW-0812">Transmembrane</keyword>
<dbReference type="Pfam" id="PF12796">
    <property type="entry name" value="Ank_2"/>
    <property type="match status" value="1"/>
</dbReference>
<dbReference type="EMBL" id="JAUHHV010000007">
    <property type="protein sequence ID" value="KAK1418416.1"/>
    <property type="molecule type" value="Genomic_DNA"/>
</dbReference>
<keyword evidence="2" id="KW-1133">Transmembrane helix</keyword>
<dbReference type="SUPFAM" id="SSF48403">
    <property type="entry name" value="Ankyrin repeat"/>
    <property type="match status" value="1"/>
</dbReference>
<dbReference type="Proteomes" id="UP001229421">
    <property type="component" value="Unassembled WGS sequence"/>
</dbReference>
<organism evidence="4 5">
    <name type="scientific">Tagetes erecta</name>
    <name type="common">African marigold</name>
    <dbReference type="NCBI Taxonomy" id="13708"/>
    <lineage>
        <taxon>Eukaryota</taxon>
        <taxon>Viridiplantae</taxon>
        <taxon>Streptophyta</taxon>
        <taxon>Embryophyta</taxon>
        <taxon>Tracheophyta</taxon>
        <taxon>Spermatophyta</taxon>
        <taxon>Magnoliopsida</taxon>
        <taxon>eudicotyledons</taxon>
        <taxon>Gunneridae</taxon>
        <taxon>Pentapetalae</taxon>
        <taxon>asterids</taxon>
        <taxon>campanulids</taxon>
        <taxon>Asterales</taxon>
        <taxon>Asteraceae</taxon>
        <taxon>Asteroideae</taxon>
        <taxon>Heliantheae alliance</taxon>
        <taxon>Tageteae</taxon>
        <taxon>Tagetes</taxon>
    </lineage>
</organism>
<dbReference type="Gene3D" id="1.25.40.20">
    <property type="entry name" value="Ankyrin repeat-containing domain"/>
    <property type="match status" value="1"/>
</dbReference>
<feature type="repeat" description="ANK" evidence="1">
    <location>
        <begin position="257"/>
        <end position="289"/>
    </location>
</feature>
<sequence>MEVCSSANMSAAARIHDFEYLYASNTNVSNFVSVKLSGTSNYLVWKAQMLCLLDSNNMCGIVDEAYVGPKDSGSDHTMRQYDSLAKGWILGSVNEDVLGDVYSLGSAKAVWEKLKSLFDPAMCLQGDSTSQKSSVEAEEEEIEIVSAETTTVEEVTNSLEIIVGEEIVSTETTTKDEEDAQNKKVKHKRKIHAAIIKGDWLKVGSILEKDECLATEAISSDGSTVLHIAVGIGHNDIIKLVLPYIEDELELKTRNSDGSTALHIAAIVGNKQAAELLVKTNNKFLVIQDSNGKLPLDKAYENMHLDTVRYLLKAVNDDTITELHGHVHPDDDVVLDLLVNAISAKHYGLASELVQKIPQFASKSEDVLMSLAKTFPTGLNYGETLLYPSMELTKEMADYFDWLTDYASSFPSSLMIYFFVTKDYDMTCSRLFLCAAFFIITVGPCIVVGIVTSTIRILIYIVGFVIFGLHWVLWKSAHLLAFAPVKHIENKYKEWEDAKEVLELVCNEIDKLDYNGTHHPYYTQPILEAACQNAFKVVDEILFRSPEVIQSTDKNGYDIIQLAIIHRSEKVYNLIYDVGERMNLYRTIVDSSKNNVLHLAGKLAPSNVLNRRTGAALQLQRELQWHEEVKKLVFPTYITQENIFKETPGMVFTREHENLVKEGEQWMKTTAESCSITAALITTIVFAAAITVPGGSNQETGMPLFKKKSAFIIFAISDAISLFASSTALLVFLSILTARFAEKDFLVSLPRRLFIGLFCLLLSTTAMMVAFSATLFLVFCEQKLWMLAPICGLAFIPIAFFVTLQFPLMVDLFRSTYLRIFGKQRKSVIRRFNPNDIRLLFGK</sequence>
<dbReference type="AlphaFoldDB" id="A0AAD8KBM9"/>
<dbReference type="GO" id="GO:0016020">
    <property type="term" value="C:membrane"/>
    <property type="evidence" value="ECO:0007669"/>
    <property type="project" value="TreeGrafter"/>
</dbReference>
<evidence type="ECO:0000256" key="1">
    <source>
        <dbReference type="PROSITE-ProRule" id="PRU00023"/>
    </source>
</evidence>
<dbReference type="PROSITE" id="PS50088">
    <property type="entry name" value="ANK_REPEAT"/>
    <property type="match status" value="2"/>
</dbReference>
<name>A0AAD8KBM9_TARER</name>
<feature type="domain" description="PGG" evidence="3">
    <location>
        <begin position="665"/>
        <end position="777"/>
    </location>
</feature>
<feature type="transmembrane region" description="Helical" evidence="2">
    <location>
        <begin position="399"/>
        <end position="419"/>
    </location>
</feature>
<reference evidence="4" key="1">
    <citation type="journal article" date="2023" name="bioRxiv">
        <title>Improved chromosome-level genome assembly for marigold (Tagetes erecta).</title>
        <authorList>
            <person name="Jiang F."/>
            <person name="Yuan L."/>
            <person name="Wang S."/>
            <person name="Wang H."/>
            <person name="Xu D."/>
            <person name="Wang A."/>
            <person name="Fan W."/>
        </authorList>
    </citation>
    <scope>NUCLEOTIDE SEQUENCE</scope>
    <source>
        <strain evidence="4">WSJ</strain>
        <tissue evidence="4">Leaf</tissue>
    </source>
</reference>
<dbReference type="Pfam" id="PF13962">
    <property type="entry name" value="PGG"/>
    <property type="match status" value="1"/>
</dbReference>
<accession>A0AAD8KBM9</accession>
<protein>
    <recommendedName>
        <fullName evidence="3">PGG domain-containing protein</fullName>
    </recommendedName>
</protein>
<evidence type="ECO:0000313" key="5">
    <source>
        <dbReference type="Proteomes" id="UP001229421"/>
    </source>
</evidence>
<dbReference type="InterPro" id="IPR036770">
    <property type="entry name" value="Ankyrin_rpt-contain_sf"/>
</dbReference>
<feature type="transmembrane region" description="Helical" evidence="2">
    <location>
        <begin position="674"/>
        <end position="692"/>
    </location>
</feature>
<keyword evidence="1" id="KW-0040">ANK repeat</keyword>
<dbReference type="PANTHER" id="PTHR24177">
    <property type="entry name" value="CASKIN"/>
    <property type="match status" value="1"/>
</dbReference>
<evidence type="ECO:0000256" key="2">
    <source>
        <dbReference type="SAM" id="Phobius"/>
    </source>
</evidence>
<feature type="transmembrane region" description="Helical" evidence="2">
    <location>
        <begin position="712"/>
        <end position="741"/>
    </location>
</feature>
<dbReference type="InterPro" id="IPR026961">
    <property type="entry name" value="PGG_dom"/>
</dbReference>
<proteinExistence type="predicted"/>
<dbReference type="InterPro" id="IPR002110">
    <property type="entry name" value="Ankyrin_rpt"/>
</dbReference>
<feature type="transmembrane region" description="Helical" evidence="2">
    <location>
        <begin position="785"/>
        <end position="810"/>
    </location>
</feature>
<feature type="transmembrane region" description="Helical" evidence="2">
    <location>
        <begin position="457"/>
        <end position="474"/>
    </location>
</feature>
<dbReference type="PROSITE" id="PS50297">
    <property type="entry name" value="ANK_REP_REGION"/>
    <property type="match status" value="2"/>
</dbReference>
<keyword evidence="2" id="KW-0472">Membrane</keyword>
<feature type="transmembrane region" description="Helical" evidence="2">
    <location>
        <begin position="753"/>
        <end position="779"/>
    </location>
</feature>
<keyword evidence="5" id="KW-1185">Reference proteome</keyword>